<proteinExistence type="predicted"/>
<protein>
    <submittedName>
        <fullName evidence="2">Uncharacterized protein</fullName>
    </submittedName>
</protein>
<organism evidence="2 3">
    <name type="scientific">Paenibacillus xerothermodurans</name>
    <dbReference type="NCBI Taxonomy" id="1977292"/>
    <lineage>
        <taxon>Bacteria</taxon>
        <taxon>Bacillati</taxon>
        <taxon>Bacillota</taxon>
        <taxon>Bacilli</taxon>
        <taxon>Bacillales</taxon>
        <taxon>Paenibacillaceae</taxon>
        <taxon>Paenibacillus</taxon>
    </lineage>
</organism>
<dbReference type="OrthoDB" id="2599751at2"/>
<evidence type="ECO:0000256" key="1">
    <source>
        <dbReference type="SAM" id="MobiDB-lite"/>
    </source>
</evidence>
<feature type="compositionally biased region" description="Basic and acidic residues" evidence="1">
    <location>
        <begin position="143"/>
        <end position="152"/>
    </location>
</feature>
<dbReference type="PROSITE" id="PS51257">
    <property type="entry name" value="PROKAR_LIPOPROTEIN"/>
    <property type="match status" value="1"/>
</dbReference>
<name>A0A2W1NBQ3_PAEXE</name>
<gene>
    <name evidence="2" type="ORF">CBW46_005540</name>
</gene>
<reference evidence="2" key="1">
    <citation type="submission" date="2018-06" db="EMBL/GenBank/DDBJ databases">
        <title>Paenibacillus xerothermodurans sp. nov. an extremely dry heat resistant spore forming bacterium isolated from the soil of Cape Canaveral, Florida.</title>
        <authorList>
            <person name="Seuylemezian A."/>
            <person name="Kaur N."/>
            <person name="Patil P."/>
            <person name="Patil P."/>
            <person name="Mayilraj S."/>
            <person name="Vaishampayan P."/>
        </authorList>
    </citation>
    <scope>NUCLEOTIDE SEQUENCE [LARGE SCALE GENOMIC DNA]</scope>
    <source>
        <strain evidence="2">ATCC 27380</strain>
    </source>
</reference>
<accession>A0A2W1NBQ3</accession>
<dbReference type="AlphaFoldDB" id="A0A2W1NBQ3"/>
<dbReference type="RefSeq" id="WP_089199009.1">
    <property type="nucleotide sequence ID" value="NZ_NHRJ02000002.1"/>
</dbReference>
<keyword evidence="3" id="KW-1185">Reference proteome</keyword>
<comment type="caution">
    <text evidence="2">The sequence shown here is derived from an EMBL/GenBank/DDBJ whole genome shotgun (WGS) entry which is preliminary data.</text>
</comment>
<dbReference type="Proteomes" id="UP000214746">
    <property type="component" value="Unassembled WGS sequence"/>
</dbReference>
<feature type="region of interest" description="Disordered" evidence="1">
    <location>
        <begin position="143"/>
        <end position="176"/>
    </location>
</feature>
<dbReference type="EMBL" id="NHRJ02000002">
    <property type="protein sequence ID" value="PZE21867.1"/>
    <property type="molecule type" value="Genomic_DNA"/>
</dbReference>
<evidence type="ECO:0000313" key="3">
    <source>
        <dbReference type="Proteomes" id="UP000214746"/>
    </source>
</evidence>
<evidence type="ECO:0000313" key="2">
    <source>
        <dbReference type="EMBL" id="PZE21867.1"/>
    </source>
</evidence>
<sequence>MNKTQSVAAILLVIIGLSGCGHPKSIAEPAKAAETAKDEVQSVSEREMVILFQILIRMDKHNHLTLTAVQAEQLLPLIQRNSREGEMTPLHEQEILSLLDTRQKQFVLDWQNRAHRRIEAFEEFKGRQDITPEQRDAMISEFRSRRSQERAGHFTPQLSPSHREDHDALDNGAVPARGGVNLERELMALLEGKLRSGENK</sequence>